<proteinExistence type="predicted"/>
<dbReference type="Proteomes" id="UP000813463">
    <property type="component" value="Chromosome 4"/>
</dbReference>
<protein>
    <submittedName>
        <fullName evidence="2">Uncharacterized protein</fullName>
    </submittedName>
</protein>
<sequence length="113" mass="13031">MKLKVQDKRDKEKIVDTQNTVEFTMERTPLVSHSVMKHLSESCKRLANILTDLPPGVESISFQLDAEVFGYKENFSSYISKEDVVQLLSGAWLNISTIQIFIRSDILNFFIKF</sequence>
<gene>
    <name evidence="2" type="primary">LOC130471516</name>
</gene>
<keyword evidence="1" id="KW-1185">Reference proteome</keyword>
<name>A0ABM3RPY0_SPIOL</name>
<dbReference type="RefSeq" id="XP_056697675.1">
    <property type="nucleotide sequence ID" value="XM_056841697.1"/>
</dbReference>
<reference evidence="2" key="2">
    <citation type="submission" date="2025-08" db="UniProtKB">
        <authorList>
            <consortium name="RefSeq"/>
        </authorList>
    </citation>
    <scope>IDENTIFICATION</scope>
    <source>
        <tissue evidence="2">Leaf</tissue>
    </source>
</reference>
<organism evidence="1 2">
    <name type="scientific">Spinacia oleracea</name>
    <name type="common">Spinach</name>
    <dbReference type="NCBI Taxonomy" id="3562"/>
    <lineage>
        <taxon>Eukaryota</taxon>
        <taxon>Viridiplantae</taxon>
        <taxon>Streptophyta</taxon>
        <taxon>Embryophyta</taxon>
        <taxon>Tracheophyta</taxon>
        <taxon>Spermatophyta</taxon>
        <taxon>Magnoliopsida</taxon>
        <taxon>eudicotyledons</taxon>
        <taxon>Gunneridae</taxon>
        <taxon>Pentapetalae</taxon>
        <taxon>Caryophyllales</taxon>
        <taxon>Chenopodiaceae</taxon>
        <taxon>Chenopodioideae</taxon>
        <taxon>Anserineae</taxon>
        <taxon>Spinacia</taxon>
    </lineage>
</organism>
<evidence type="ECO:0000313" key="1">
    <source>
        <dbReference type="Proteomes" id="UP000813463"/>
    </source>
</evidence>
<reference evidence="1" key="1">
    <citation type="journal article" date="2021" name="Nat. Commun.">
        <title>Genomic analyses provide insights into spinach domestication and the genetic basis of agronomic traits.</title>
        <authorList>
            <person name="Cai X."/>
            <person name="Sun X."/>
            <person name="Xu C."/>
            <person name="Sun H."/>
            <person name="Wang X."/>
            <person name="Ge C."/>
            <person name="Zhang Z."/>
            <person name="Wang Q."/>
            <person name="Fei Z."/>
            <person name="Jiao C."/>
            <person name="Wang Q."/>
        </authorList>
    </citation>
    <scope>NUCLEOTIDE SEQUENCE [LARGE SCALE GENOMIC DNA]</scope>
    <source>
        <strain evidence="1">cv. Varoflay</strain>
    </source>
</reference>
<dbReference type="GeneID" id="130471516"/>
<accession>A0ABM3RPY0</accession>
<evidence type="ECO:0000313" key="2">
    <source>
        <dbReference type="RefSeq" id="XP_056697675.1"/>
    </source>
</evidence>